<dbReference type="EC" id="3.5.2.10" evidence="7"/>
<keyword evidence="8" id="KW-1185">Reference proteome</keyword>
<comment type="similarity">
    <text evidence="5">Belongs to the creatininase superfamily.</text>
</comment>
<dbReference type="Proteomes" id="UP000758856">
    <property type="component" value="Unassembled WGS sequence"/>
</dbReference>
<reference evidence="6" key="1">
    <citation type="journal article" date="2014" name="Int. J. Syst. Evol. Microbiol.">
        <title>Complete genome sequence of Corynebacterium casei LMG S-19264T (=DSM 44701T), isolated from a smear-ripened cheese.</title>
        <authorList>
            <consortium name="US DOE Joint Genome Institute (JGI-PGF)"/>
            <person name="Walter F."/>
            <person name="Albersmeier A."/>
            <person name="Kalinowski J."/>
            <person name="Ruckert C."/>
        </authorList>
    </citation>
    <scope>NUCLEOTIDE SEQUENCE</scope>
    <source>
        <strain evidence="6">VKM B-1606</strain>
    </source>
</reference>
<evidence type="ECO:0000256" key="1">
    <source>
        <dbReference type="ARBA" id="ARBA00001947"/>
    </source>
</evidence>
<evidence type="ECO:0000313" key="9">
    <source>
        <dbReference type="Proteomes" id="UP001143400"/>
    </source>
</evidence>
<protein>
    <submittedName>
        <fullName evidence="6">Creatininase</fullName>
    </submittedName>
    <submittedName>
        <fullName evidence="7">Creatinine amidohydrolase</fullName>
        <ecNumber evidence="7">3.5.2.10</ecNumber>
    </submittedName>
</protein>
<reference evidence="7 8" key="2">
    <citation type="submission" date="2021-01" db="EMBL/GenBank/DDBJ databases">
        <title>Genomic Encyclopedia of Type Strains, Phase IV (KMG-IV): sequencing the most valuable type-strain genomes for metagenomic binning, comparative biology and taxonomic classification.</title>
        <authorList>
            <person name="Goeker M."/>
        </authorList>
    </citation>
    <scope>NUCLEOTIDE SEQUENCE [LARGE SCALE GENOMIC DNA]</scope>
    <source>
        <strain evidence="7 8">DSM 6130</strain>
    </source>
</reference>
<dbReference type="Proteomes" id="UP001143400">
    <property type="component" value="Unassembled WGS sequence"/>
</dbReference>
<evidence type="ECO:0000256" key="4">
    <source>
        <dbReference type="ARBA" id="ARBA00022833"/>
    </source>
</evidence>
<keyword evidence="4" id="KW-0862">Zinc</keyword>
<dbReference type="Pfam" id="PF02633">
    <property type="entry name" value="Creatininase"/>
    <property type="match status" value="1"/>
</dbReference>
<name>A0A9W6IPY5_9HYPH</name>
<dbReference type="GO" id="GO:0016811">
    <property type="term" value="F:hydrolase activity, acting on carbon-nitrogen (but not peptide) bonds, in linear amides"/>
    <property type="evidence" value="ECO:0007669"/>
    <property type="project" value="TreeGrafter"/>
</dbReference>
<accession>A0A9W6IPY5</accession>
<evidence type="ECO:0000256" key="3">
    <source>
        <dbReference type="ARBA" id="ARBA00022801"/>
    </source>
</evidence>
<dbReference type="AlphaFoldDB" id="A0A9W6IPY5"/>
<dbReference type="PANTHER" id="PTHR35005">
    <property type="entry name" value="3-DEHYDRO-SCYLLO-INOSOSE HYDROLASE"/>
    <property type="match status" value="1"/>
</dbReference>
<evidence type="ECO:0000256" key="2">
    <source>
        <dbReference type="ARBA" id="ARBA00022723"/>
    </source>
</evidence>
<comment type="cofactor">
    <cofactor evidence="1">
        <name>Zn(2+)</name>
        <dbReference type="ChEBI" id="CHEBI:29105"/>
    </cofactor>
</comment>
<dbReference type="GO" id="GO:0009231">
    <property type="term" value="P:riboflavin biosynthetic process"/>
    <property type="evidence" value="ECO:0007669"/>
    <property type="project" value="TreeGrafter"/>
</dbReference>
<dbReference type="GO" id="GO:0047789">
    <property type="term" value="F:creatininase activity"/>
    <property type="evidence" value="ECO:0007669"/>
    <property type="project" value="UniProtKB-EC"/>
</dbReference>
<dbReference type="EMBL" id="JAFBCY010000002">
    <property type="protein sequence ID" value="MBM7851305.1"/>
    <property type="molecule type" value="Genomic_DNA"/>
</dbReference>
<reference evidence="6" key="3">
    <citation type="submission" date="2023-01" db="EMBL/GenBank/DDBJ databases">
        <authorList>
            <person name="Sun Q."/>
            <person name="Evtushenko L."/>
        </authorList>
    </citation>
    <scope>NUCLEOTIDE SEQUENCE</scope>
    <source>
        <strain evidence="6">VKM B-1606</strain>
    </source>
</reference>
<evidence type="ECO:0000313" key="6">
    <source>
        <dbReference type="EMBL" id="GLK54363.1"/>
    </source>
</evidence>
<dbReference type="RefSeq" id="WP_204949696.1">
    <property type="nucleotide sequence ID" value="NZ_BSFF01000001.1"/>
</dbReference>
<dbReference type="Gene3D" id="3.40.50.10310">
    <property type="entry name" value="Creatininase"/>
    <property type="match status" value="1"/>
</dbReference>
<gene>
    <name evidence="6" type="ORF">GCM10008170_03820</name>
    <name evidence="7" type="ORF">JOD31_001530</name>
</gene>
<dbReference type="SUPFAM" id="SSF102215">
    <property type="entry name" value="Creatininase"/>
    <property type="match status" value="1"/>
</dbReference>
<dbReference type="GO" id="GO:0046872">
    <property type="term" value="F:metal ion binding"/>
    <property type="evidence" value="ECO:0007669"/>
    <property type="project" value="UniProtKB-KW"/>
</dbReference>
<organism evidence="6 9">
    <name type="scientific">Methylopila capsulata</name>
    <dbReference type="NCBI Taxonomy" id="61654"/>
    <lineage>
        <taxon>Bacteria</taxon>
        <taxon>Pseudomonadati</taxon>
        <taxon>Pseudomonadota</taxon>
        <taxon>Alphaproteobacteria</taxon>
        <taxon>Hyphomicrobiales</taxon>
        <taxon>Methylopilaceae</taxon>
        <taxon>Methylopila</taxon>
    </lineage>
</organism>
<evidence type="ECO:0000313" key="8">
    <source>
        <dbReference type="Proteomes" id="UP000758856"/>
    </source>
</evidence>
<evidence type="ECO:0000313" key="7">
    <source>
        <dbReference type="EMBL" id="MBM7851305.1"/>
    </source>
</evidence>
<dbReference type="EMBL" id="BSFF01000001">
    <property type="protein sequence ID" value="GLK54363.1"/>
    <property type="molecule type" value="Genomic_DNA"/>
</dbReference>
<dbReference type="PANTHER" id="PTHR35005:SF1">
    <property type="entry name" value="2-AMINO-5-FORMYLAMINO-6-RIBOSYLAMINOPYRIMIDIN-4(3H)-ONE 5'-MONOPHOSPHATE DEFORMYLASE"/>
    <property type="match status" value="1"/>
</dbReference>
<proteinExistence type="inferred from homology"/>
<comment type="caution">
    <text evidence="6">The sequence shown here is derived from an EMBL/GenBank/DDBJ whole genome shotgun (WGS) entry which is preliminary data.</text>
</comment>
<evidence type="ECO:0000256" key="5">
    <source>
        <dbReference type="ARBA" id="ARBA00024029"/>
    </source>
</evidence>
<keyword evidence="2" id="KW-0479">Metal-binding</keyword>
<keyword evidence="3 7" id="KW-0378">Hydrolase</keyword>
<dbReference type="InterPro" id="IPR003785">
    <property type="entry name" value="Creatininase/forma_Hydrolase"/>
</dbReference>
<dbReference type="InterPro" id="IPR024087">
    <property type="entry name" value="Creatininase-like_sf"/>
</dbReference>
<sequence>MTLPHRRWTEMTTEEFRNGDVATWIAVLPVAAVEQHGPHLPVGVDAMLGDGYLERALALVPEDLPVTVLPMQTIGASTEHLAFPGTLTLSAETTIRAWTEIGASVARAGVRKLILLNSHGGNTSALDVVARNLRVAHGMLAVVTSWHRLGYPAGLFSADELRHGIHGGEIETSVIRALRPELVQMDRAEHFRSATYAMERDFAQLRAATPAGFGWMTQDLHLSGAVGDAAAATAEAGEAALDHGAAAFVELLRDVRRFALDRLAKGPLDR</sequence>